<gene>
    <name evidence="8" type="ORF">HZU40_23040</name>
    <name evidence="9" type="ORF">SAMN02799620_06011</name>
</gene>
<feature type="region of interest" description="Disordered" evidence="5">
    <location>
        <begin position="1"/>
        <end position="26"/>
    </location>
</feature>
<proteinExistence type="predicted"/>
<dbReference type="PANTHER" id="PTHR21016">
    <property type="entry name" value="BETA-AMYLOID BINDING PROTEIN-RELATED"/>
    <property type="match status" value="1"/>
</dbReference>
<dbReference type="AlphaFoldDB" id="A0A1G4X123"/>
<evidence type="ECO:0000313" key="10">
    <source>
        <dbReference type="Proteomes" id="UP000199707"/>
    </source>
</evidence>
<dbReference type="EMBL" id="FMUB01000018">
    <property type="protein sequence ID" value="SCX33623.1"/>
    <property type="molecule type" value="Genomic_DNA"/>
</dbReference>
<dbReference type="Proteomes" id="UP000515498">
    <property type="component" value="Chromosome"/>
</dbReference>
<dbReference type="PANTHER" id="PTHR21016:SF25">
    <property type="entry name" value="TM2 DOMAIN-CONTAINING PROTEIN DDB_G0277895-RELATED"/>
    <property type="match status" value="1"/>
</dbReference>
<evidence type="ECO:0000259" key="7">
    <source>
        <dbReference type="Pfam" id="PF05154"/>
    </source>
</evidence>
<dbReference type="Proteomes" id="UP000199707">
    <property type="component" value="Unassembled WGS sequence"/>
</dbReference>
<evidence type="ECO:0000313" key="9">
    <source>
        <dbReference type="EMBL" id="SCX33623.1"/>
    </source>
</evidence>
<evidence type="ECO:0000256" key="3">
    <source>
        <dbReference type="ARBA" id="ARBA00022989"/>
    </source>
</evidence>
<evidence type="ECO:0000256" key="6">
    <source>
        <dbReference type="SAM" id="Phobius"/>
    </source>
</evidence>
<evidence type="ECO:0000313" key="8">
    <source>
        <dbReference type="EMBL" id="QNJ91084.1"/>
    </source>
</evidence>
<reference evidence="9" key="2">
    <citation type="submission" date="2016-10" db="EMBL/GenBank/DDBJ databases">
        <authorList>
            <person name="de Groot N.N."/>
        </authorList>
    </citation>
    <scope>NUCLEOTIDE SEQUENCE [LARGE SCALE GENOMIC DNA]</scope>
    <source>
        <strain evidence="9">UNC267MFSha1.1M11</strain>
    </source>
</reference>
<keyword evidence="4 6" id="KW-0472">Membrane</keyword>
<feature type="transmembrane region" description="Helical" evidence="6">
    <location>
        <begin position="61"/>
        <end position="88"/>
    </location>
</feature>
<dbReference type="STRING" id="1502745.SAMN02799620_06011"/>
<name>A0A1G4X123_9MYCO</name>
<keyword evidence="3 6" id="KW-1133">Transmembrane helix</keyword>
<reference evidence="10" key="1">
    <citation type="submission" date="2016-10" db="EMBL/GenBank/DDBJ databases">
        <authorList>
            <person name="Varghese N."/>
            <person name="Submissions S."/>
        </authorList>
    </citation>
    <scope>NUCLEOTIDE SEQUENCE [LARGE SCALE GENOMIC DNA]</scope>
    <source>
        <strain evidence="10">UNC267MFSha1.1M11</strain>
    </source>
</reference>
<evidence type="ECO:0000313" key="11">
    <source>
        <dbReference type="Proteomes" id="UP000515498"/>
    </source>
</evidence>
<dbReference type="InterPro" id="IPR050932">
    <property type="entry name" value="TM2D1-3-like"/>
</dbReference>
<evidence type="ECO:0000256" key="2">
    <source>
        <dbReference type="ARBA" id="ARBA00022692"/>
    </source>
</evidence>
<evidence type="ECO:0000256" key="5">
    <source>
        <dbReference type="SAM" id="MobiDB-lite"/>
    </source>
</evidence>
<dbReference type="GO" id="GO:0016020">
    <property type="term" value="C:membrane"/>
    <property type="evidence" value="ECO:0007669"/>
    <property type="project" value="UniProtKB-SubCell"/>
</dbReference>
<protein>
    <submittedName>
        <fullName evidence="9">TM2 domain-containing membrane protein YozV</fullName>
    </submittedName>
    <submittedName>
        <fullName evidence="8">TM2 domain-containing protein</fullName>
    </submittedName>
</protein>
<comment type="subcellular location">
    <subcellularLocation>
        <location evidence="1">Membrane</location>
        <topology evidence="1">Multi-pass membrane protein</topology>
    </subcellularLocation>
</comment>
<dbReference type="KEGG" id="mflu:HZU40_23040"/>
<organism evidence="9 10">
    <name type="scientific">Mycolicibacterium fluoranthenivorans</name>
    <dbReference type="NCBI Taxonomy" id="258505"/>
    <lineage>
        <taxon>Bacteria</taxon>
        <taxon>Bacillati</taxon>
        <taxon>Actinomycetota</taxon>
        <taxon>Actinomycetes</taxon>
        <taxon>Mycobacteriales</taxon>
        <taxon>Mycobacteriaceae</taxon>
        <taxon>Mycolicibacterium</taxon>
    </lineage>
</organism>
<feature type="compositionally biased region" description="Low complexity" evidence="5">
    <location>
        <begin position="1"/>
        <end position="20"/>
    </location>
</feature>
<keyword evidence="2 6" id="KW-0812">Transmembrane</keyword>
<feature type="transmembrane region" description="Helical" evidence="6">
    <location>
        <begin position="36"/>
        <end position="55"/>
    </location>
</feature>
<dbReference type="InterPro" id="IPR007829">
    <property type="entry name" value="TM2"/>
</dbReference>
<dbReference type="EMBL" id="CP059894">
    <property type="protein sequence ID" value="QNJ91084.1"/>
    <property type="molecule type" value="Genomic_DNA"/>
</dbReference>
<dbReference type="Pfam" id="PF05154">
    <property type="entry name" value="TM2"/>
    <property type="match status" value="1"/>
</dbReference>
<reference evidence="8 11" key="3">
    <citation type="submission" date="2020-07" db="EMBL/GenBank/DDBJ databases">
        <title>Draft genome sequence of four isobutane-metabolizing strains capable of cometabolically degrading diverse ether contaminants.</title>
        <authorList>
            <person name="Chen W."/>
            <person name="Faulkner N."/>
            <person name="Smith C."/>
            <person name="Hyman M."/>
        </authorList>
    </citation>
    <scope>NUCLEOTIDE SEQUENCE [LARGE SCALE GENOMIC DNA]</scope>
    <source>
        <strain evidence="8 11">2A</strain>
    </source>
</reference>
<feature type="domain" description="TM2" evidence="7">
    <location>
        <begin position="32"/>
        <end position="84"/>
    </location>
</feature>
<sequence length="101" mass="10709">MTTTPQPQQDPTYAPQPAYAGVDPLTGRPLSDKSKVTAGLLGILLGSFGLGRFYLGYTKLAVAQIAVTWLTLGIGGIWPFIDGILILLGKVPDVEGRPLRS</sequence>
<accession>A0A1G4X123</accession>
<evidence type="ECO:0000256" key="4">
    <source>
        <dbReference type="ARBA" id="ARBA00023136"/>
    </source>
</evidence>
<evidence type="ECO:0000256" key="1">
    <source>
        <dbReference type="ARBA" id="ARBA00004141"/>
    </source>
</evidence>